<dbReference type="Proteomes" id="UP001209083">
    <property type="component" value="Chromosome"/>
</dbReference>
<dbReference type="RefSeq" id="WP_349637960.1">
    <property type="nucleotide sequence ID" value="NZ_CP090958.1"/>
</dbReference>
<evidence type="ECO:0000313" key="1">
    <source>
        <dbReference type="EMBL" id="WGW11176.1"/>
    </source>
</evidence>
<gene>
    <name evidence="1" type="ORF">LWF01_13895</name>
</gene>
<dbReference type="EMBL" id="CP090958">
    <property type="protein sequence ID" value="WGW11176.1"/>
    <property type="molecule type" value="Genomic_DNA"/>
</dbReference>
<sequence length="216" mass="23692">MATVREALSATLRLNHLDFQLEIIADADATTVRGYCDLETGTAWTRSSFEFENEAAASGESIHTDGVFYQRGDAEDDDWMALSLPLPPVAVVVPLLWLFGADEDTVLYSDSPMTVQASRSKAIASTPSQWRLAFRESLEEDFDGVLGHTFPLEIEISENPLHVASVTFMAAGGESYQGTLKISPTTRKTIDVPRVAPIDTAENYVTLLTDEDKSSR</sequence>
<accession>A0ABY8QS05</accession>
<evidence type="ECO:0000313" key="2">
    <source>
        <dbReference type="Proteomes" id="UP001209083"/>
    </source>
</evidence>
<proteinExistence type="predicted"/>
<protein>
    <submittedName>
        <fullName evidence="1">Uncharacterized protein</fullName>
    </submittedName>
</protein>
<name>A0ABY8QS05_9MICO</name>
<keyword evidence="2" id="KW-1185">Reference proteome</keyword>
<organism evidence="1 2">
    <name type="scientific">Saxibacter everestensis</name>
    <dbReference type="NCBI Taxonomy" id="2909229"/>
    <lineage>
        <taxon>Bacteria</taxon>
        <taxon>Bacillati</taxon>
        <taxon>Actinomycetota</taxon>
        <taxon>Actinomycetes</taxon>
        <taxon>Micrococcales</taxon>
        <taxon>Brevibacteriaceae</taxon>
        <taxon>Saxibacter</taxon>
    </lineage>
</organism>
<reference evidence="1 2" key="1">
    <citation type="submission" date="2023-05" db="EMBL/GenBank/DDBJ databases">
        <title>Lithophilousrod everest ZFBP1038 complete genpme.</title>
        <authorList>
            <person name="Tian M."/>
        </authorList>
    </citation>
    <scope>NUCLEOTIDE SEQUENCE [LARGE SCALE GENOMIC DNA]</scope>
    <source>
        <strain evidence="1 2">ZFBP1038</strain>
    </source>
</reference>